<evidence type="ECO:0000256" key="3">
    <source>
        <dbReference type="ARBA" id="ARBA00023004"/>
    </source>
</evidence>
<dbReference type="Gene3D" id="1.10.760.10">
    <property type="entry name" value="Cytochrome c-like domain"/>
    <property type="match status" value="1"/>
</dbReference>
<keyword evidence="7" id="KW-1185">Reference proteome</keyword>
<proteinExistence type="predicted"/>
<feature type="domain" description="Cytochrome c" evidence="5">
    <location>
        <begin position="37"/>
        <end position="126"/>
    </location>
</feature>
<name>A0A5K7S344_9BACT</name>
<dbReference type="PANTHER" id="PTHR35008:SF8">
    <property type="entry name" value="ALCOHOL DEHYDROGENASE CYTOCHROME C SUBUNIT"/>
    <property type="match status" value="1"/>
</dbReference>
<gene>
    <name evidence="6" type="ORF">AQPE_0099</name>
</gene>
<dbReference type="Proteomes" id="UP001193389">
    <property type="component" value="Chromosome"/>
</dbReference>
<dbReference type="Pfam" id="PF00034">
    <property type="entry name" value="Cytochrom_C"/>
    <property type="match status" value="1"/>
</dbReference>
<dbReference type="EMBL" id="AP018694">
    <property type="protein sequence ID" value="BBE15963.1"/>
    <property type="molecule type" value="Genomic_DNA"/>
</dbReference>
<dbReference type="GO" id="GO:0020037">
    <property type="term" value="F:heme binding"/>
    <property type="evidence" value="ECO:0007669"/>
    <property type="project" value="InterPro"/>
</dbReference>
<dbReference type="PANTHER" id="PTHR35008">
    <property type="entry name" value="BLL4482 PROTEIN-RELATED"/>
    <property type="match status" value="1"/>
</dbReference>
<dbReference type="GO" id="GO:0009055">
    <property type="term" value="F:electron transfer activity"/>
    <property type="evidence" value="ECO:0007669"/>
    <property type="project" value="InterPro"/>
</dbReference>
<dbReference type="InterPro" id="IPR009056">
    <property type="entry name" value="Cyt_c-like_dom"/>
</dbReference>
<accession>A0A5K7S344</accession>
<reference evidence="6" key="1">
    <citation type="journal article" date="2020" name="Int. J. Syst. Evol. Microbiol.">
        <title>Aquipluma nitroreducens gen. nov. sp. nov., a novel facultatively anaerobic bacterium isolated from a freshwater lake.</title>
        <authorList>
            <person name="Watanabe M."/>
            <person name="Kojima H."/>
            <person name="Fukui M."/>
        </authorList>
    </citation>
    <scope>NUCLEOTIDE SEQUENCE</scope>
    <source>
        <strain evidence="6">MeG22</strain>
    </source>
</reference>
<dbReference type="AlphaFoldDB" id="A0A5K7S344"/>
<sequence length="145" mass="15616">MWFASCQNASENKKVAPVSAENLATEISKSLPTASGEKEHPGKAVYAQYCLSCHQADGSGVPGMHPPLTPGSWVGNDSKELIAIMMKGLSGKIEVNGEVYKNFMPSHAQLTDEQLADVLSYVRSSFGNNFDPVTPEMVKKVRSGK</sequence>
<keyword evidence="3 4" id="KW-0408">Iron</keyword>
<evidence type="ECO:0000256" key="1">
    <source>
        <dbReference type="ARBA" id="ARBA00022617"/>
    </source>
</evidence>
<dbReference type="InterPro" id="IPR036909">
    <property type="entry name" value="Cyt_c-like_dom_sf"/>
</dbReference>
<protein>
    <submittedName>
        <fullName evidence="6">Cytochrome c family protein</fullName>
    </submittedName>
</protein>
<evidence type="ECO:0000313" key="6">
    <source>
        <dbReference type="EMBL" id="BBE15963.1"/>
    </source>
</evidence>
<evidence type="ECO:0000313" key="7">
    <source>
        <dbReference type="Proteomes" id="UP001193389"/>
    </source>
</evidence>
<dbReference type="KEGG" id="anf:AQPE_0099"/>
<keyword evidence="2 4" id="KW-0479">Metal-binding</keyword>
<dbReference type="PROSITE" id="PS51007">
    <property type="entry name" value="CYTC"/>
    <property type="match status" value="1"/>
</dbReference>
<keyword evidence="1 4" id="KW-0349">Heme</keyword>
<organism evidence="6 7">
    <name type="scientific">Aquipluma nitroreducens</name>
    <dbReference type="NCBI Taxonomy" id="2010828"/>
    <lineage>
        <taxon>Bacteria</taxon>
        <taxon>Pseudomonadati</taxon>
        <taxon>Bacteroidota</taxon>
        <taxon>Bacteroidia</taxon>
        <taxon>Marinilabiliales</taxon>
        <taxon>Prolixibacteraceae</taxon>
        <taxon>Aquipluma</taxon>
    </lineage>
</organism>
<dbReference type="InterPro" id="IPR051459">
    <property type="entry name" value="Cytochrome_c-type_DH"/>
</dbReference>
<evidence type="ECO:0000256" key="4">
    <source>
        <dbReference type="PROSITE-ProRule" id="PRU00433"/>
    </source>
</evidence>
<dbReference type="SUPFAM" id="SSF46626">
    <property type="entry name" value="Cytochrome c"/>
    <property type="match status" value="1"/>
</dbReference>
<evidence type="ECO:0000256" key="2">
    <source>
        <dbReference type="ARBA" id="ARBA00022723"/>
    </source>
</evidence>
<evidence type="ECO:0000259" key="5">
    <source>
        <dbReference type="PROSITE" id="PS51007"/>
    </source>
</evidence>
<dbReference type="GO" id="GO:0046872">
    <property type="term" value="F:metal ion binding"/>
    <property type="evidence" value="ECO:0007669"/>
    <property type="project" value="UniProtKB-KW"/>
</dbReference>